<dbReference type="PANTHER" id="PTHR42723">
    <property type="entry name" value="CHLOROPHYLL SYNTHASE"/>
    <property type="match status" value="1"/>
</dbReference>
<evidence type="ECO:0000256" key="2">
    <source>
        <dbReference type="ARBA" id="ARBA00022692"/>
    </source>
</evidence>
<feature type="transmembrane region" description="Helical" evidence="5">
    <location>
        <begin position="226"/>
        <end position="245"/>
    </location>
</feature>
<keyword evidence="7" id="KW-1185">Reference proteome</keyword>
<proteinExistence type="predicted"/>
<feature type="transmembrane region" description="Helical" evidence="5">
    <location>
        <begin position="161"/>
        <end position="180"/>
    </location>
</feature>
<feature type="transmembrane region" description="Helical" evidence="5">
    <location>
        <begin position="251"/>
        <end position="269"/>
    </location>
</feature>
<keyword evidence="4 5" id="KW-0472">Membrane</keyword>
<evidence type="ECO:0000256" key="4">
    <source>
        <dbReference type="ARBA" id="ARBA00023136"/>
    </source>
</evidence>
<dbReference type="PANTHER" id="PTHR42723:SF1">
    <property type="entry name" value="CHLOROPHYLL SYNTHASE, CHLOROPLASTIC"/>
    <property type="match status" value="1"/>
</dbReference>
<dbReference type="InterPro" id="IPR050475">
    <property type="entry name" value="Prenyltransferase_related"/>
</dbReference>
<reference evidence="6 7" key="1">
    <citation type="submission" date="2023-03" db="EMBL/GenBank/DDBJ databases">
        <title>Whole genome sequencing of Methanotrichaceae archaeon M04Ac.</title>
        <authorList>
            <person name="Khomyakova M.A."/>
            <person name="Merkel A.Y."/>
            <person name="Slobodkin A.I."/>
        </authorList>
    </citation>
    <scope>NUCLEOTIDE SEQUENCE [LARGE SCALE GENOMIC DNA]</scope>
    <source>
        <strain evidence="6 7">M04Ac</strain>
    </source>
</reference>
<comment type="caution">
    <text evidence="6">The sequence shown here is derived from an EMBL/GenBank/DDBJ whole genome shotgun (WGS) entry which is preliminary data.</text>
</comment>
<dbReference type="Gene3D" id="1.20.120.1780">
    <property type="entry name" value="UbiA prenyltransferase"/>
    <property type="match status" value="1"/>
</dbReference>
<dbReference type="Pfam" id="PF01040">
    <property type="entry name" value="UbiA"/>
    <property type="match status" value="1"/>
</dbReference>
<dbReference type="EMBL" id="JARFPL010000002">
    <property type="protein sequence ID" value="MDF0592137.1"/>
    <property type="molecule type" value="Genomic_DNA"/>
</dbReference>
<feature type="transmembrane region" description="Helical" evidence="5">
    <location>
        <begin position="54"/>
        <end position="76"/>
    </location>
</feature>
<name>A0ABT5XC63_9EURY</name>
<feature type="transmembrane region" description="Helical" evidence="5">
    <location>
        <begin position="186"/>
        <end position="205"/>
    </location>
</feature>
<accession>A0ABT5XC63</accession>
<dbReference type="InterPro" id="IPR000537">
    <property type="entry name" value="UbiA_prenyltransferase"/>
</dbReference>
<keyword evidence="2 5" id="KW-0812">Transmembrane</keyword>
<sequence>MAGNVVSQKKQTYKNFADLVTRFFAMLNSILTLLSISSIWIGITGFFVTYITHILLGLTPNLEICFVVFLVVFSVYSLNKFTDVKEDEINMPERTRFISRRKNIVLFSALGAYLLAIVLTVLAKPSAIPVVFIPLVTNAIYGSKLIPCIPRLKDIPVMKNFVVALSWALVVVLLPAVGTIDMLNSNILFIFYFVSVKYFINTVLFDIRDVKGDQEMGIKTMPVILGVRRTLIILLGINSTLLLLIPFVPDGIKLLIAFMVLYGYVYTIHFRERRNPLQLDYFVDGEWVLASALYIIIINIFRLM</sequence>
<organism evidence="6 7">
    <name type="scientific">Candidatus Methanocrinis alkalitolerans</name>
    <dbReference type="NCBI Taxonomy" id="3033395"/>
    <lineage>
        <taxon>Archaea</taxon>
        <taxon>Methanobacteriati</taxon>
        <taxon>Methanobacteriota</taxon>
        <taxon>Stenosarchaea group</taxon>
        <taxon>Methanomicrobia</taxon>
        <taxon>Methanotrichales</taxon>
        <taxon>Methanotrichaceae</taxon>
        <taxon>Methanocrinis</taxon>
    </lineage>
</organism>
<evidence type="ECO:0000256" key="3">
    <source>
        <dbReference type="ARBA" id="ARBA00022989"/>
    </source>
</evidence>
<protein>
    <submittedName>
        <fullName evidence="6">UbiA family prenyltransferase</fullName>
    </submittedName>
</protein>
<dbReference type="RefSeq" id="WP_316967848.1">
    <property type="nucleotide sequence ID" value="NZ_JARFPL010000002.1"/>
</dbReference>
<feature type="transmembrane region" description="Helical" evidence="5">
    <location>
        <begin position="281"/>
        <end position="301"/>
    </location>
</feature>
<dbReference type="Proteomes" id="UP001215956">
    <property type="component" value="Unassembled WGS sequence"/>
</dbReference>
<gene>
    <name evidence="6" type="ORF">P0O24_00855</name>
</gene>
<feature type="transmembrane region" description="Helical" evidence="5">
    <location>
        <begin position="23"/>
        <end position="48"/>
    </location>
</feature>
<evidence type="ECO:0000313" key="7">
    <source>
        <dbReference type="Proteomes" id="UP001215956"/>
    </source>
</evidence>
<comment type="subcellular location">
    <subcellularLocation>
        <location evidence="1">Cell membrane</location>
        <topology evidence="1">Multi-pass membrane protein</topology>
    </subcellularLocation>
</comment>
<evidence type="ECO:0000313" key="6">
    <source>
        <dbReference type="EMBL" id="MDF0592137.1"/>
    </source>
</evidence>
<evidence type="ECO:0000256" key="5">
    <source>
        <dbReference type="SAM" id="Phobius"/>
    </source>
</evidence>
<evidence type="ECO:0000256" key="1">
    <source>
        <dbReference type="ARBA" id="ARBA00004651"/>
    </source>
</evidence>
<feature type="transmembrane region" description="Helical" evidence="5">
    <location>
        <begin position="128"/>
        <end position="149"/>
    </location>
</feature>
<feature type="transmembrane region" description="Helical" evidence="5">
    <location>
        <begin position="104"/>
        <end position="122"/>
    </location>
</feature>
<keyword evidence="3 5" id="KW-1133">Transmembrane helix</keyword>